<evidence type="ECO:0000313" key="3">
    <source>
        <dbReference type="Proteomes" id="UP001176891"/>
    </source>
</evidence>
<dbReference type="Proteomes" id="UP001176891">
    <property type="component" value="Unassembled WGS sequence"/>
</dbReference>
<keyword evidence="3" id="KW-1185">Reference proteome</keyword>
<feature type="signal peptide" evidence="1">
    <location>
        <begin position="1"/>
        <end position="21"/>
    </location>
</feature>
<dbReference type="RefSeq" id="WP_303281958.1">
    <property type="nucleotide sequence ID" value="NZ_BAABCZ010000005.1"/>
</dbReference>
<evidence type="ECO:0008006" key="4">
    <source>
        <dbReference type="Google" id="ProtNLM"/>
    </source>
</evidence>
<accession>A0ABT8X0D9</accession>
<organism evidence="2 3">
    <name type="scientific">Flavivirga amylovorans</name>
    <dbReference type="NCBI Taxonomy" id="870486"/>
    <lineage>
        <taxon>Bacteria</taxon>
        <taxon>Pseudomonadati</taxon>
        <taxon>Bacteroidota</taxon>
        <taxon>Flavobacteriia</taxon>
        <taxon>Flavobacteriales</taxon>
        <taxon>Flavobacteriaceae</taxon>
        <taxon>Flavivirga</taxon>
    </lineage>
</organism>
<gene>
    <name evidence="2" type="ORF">Q4Q39_08380</name>
</gene>
<evidence type="ECO:0000256" key="1">
    <source>
        <dbReference type="SAM" id="SignalP"/>
    </source>
</evidence>
<sequence>MKPIHYVRVILFITLSFSMQAQNITEQLEGTWTFNYNSSLAKMKTKAKEHYINMETTRKLSFEKSYKNRTLSFNNDGTFLQVSPNGRQVMGNWTVTSDTIILTNSLGKTMKFKIKSLSTTAMTLKLVITGNSRAILTELDYIKN</sequence>
<feature type="chain" id="PRO_5045448991" description="Lipocalin-like domain-containing protein" evidence="1">
    <location>
        <begin position="22"/>
        <end position="144"/>
    </location>
</feature>
<evidence type="ECO:0000313" key="2">
    <source>
        <dbReference type="EMBL" id="MDO5987409.1"/>
    </source>
</evidence>
<comment type="caution">
    <text evidence="2">The sequence shown here is derived from an EMBL/GenBank/DDBJ whole genome shotgun (WGS) entry which is preliminary data.</text>
</comment>
<name>A0ABT8X0D9_9FLAO</name>
<keyword evidence="1" id="KW-0732">Signal</keyword>
<proteinExistence type="predicted"/>
<protein>
    <recommendedName>
        <fullName evidence="4">Lipocalin-like domain-containing protein</fullName>
    </recommendedName>
</protein>
<dbReference type="EMBL" id="JAUOEM010000002">
    <property type="protein sequence ID" value="MDO5987409.1"/>
    <property type="molecule type" value="Genomic_DNA"/>
</dbReference>
<reference evidence="2" key="1">
    <citation type="submission" date="2023-07" db="EMBL/GenBank/DDBJ databases">
        <title>Two novel species in the genus Flavivirga.</title>
        <authorList>
            <person name="Kwon K."/>
        </authorList>
    </citation>
    <scope>NUCLEOTIDE SEQUENCE</scope>
    <source>
        <strain evidence="2">KACC 14157</strain>
    </source>
</reference>